<organism evidence="2 3">
    <name type="scientific">Methylorubrum extorquens</name>
    <name type="common">Methylobacterium dichloromethanicum</name>
    <name type="synonym">Methylobacterium extorquens</name>
    <dbReference type="NCBI Taxonomy" id="408"/>
    <lineage>
        <taxon>Bacteria</taxon>
        <taxon>Pseudomonadati</taxon>
        <taxon>Pseudomonadota</taxon>
        <taxon>Alphaproteobacteria</taxon>
        <taxon>Hyphomicrobiales</taxon>
        <taxon>Methylobacteriaceae</taxon>
        <taxon>Methylorubrum</taxon>
    </lineage>
</organism>
<evidence type="ECO:0000256" key="1">
    <source>
        <dbReference type="SAM" id="MobiDB-lite"/>
    </source>
</evidence>
<dbReference type="InterPro" id="IPR027417">
    <property type="entry name" value="P-loop_NTPase"/>
</dbReference>
<sequence length="504" mass="56669">MILKIYSGAPGSGKTLSVLNDVAETPGRYVIAVPRKELAEEFASYLRERLEAMTRSAIVKTIHSGQPGYREGVVRRIKDALREQGACIHCVVLITHEGFLGVDPVLFEGWHVRIDEVPDGAVVSDAVNAKTSYVTLEKHFALEPLGHGLGWSRVVPLPGIEPATRSAYSGDAAEKLAQLFKLASNPHRLVLIDLAEWRDAGLRQQVRYWSVWTPIDVTACASMTITGASFFNSLIFHACQKFHGDEIKFERIAPPANRRANPFVTIRYFTRHRGTTEWWNGDEGSLCLVRISQYLERTGFSGFWSCNASERKVFLHRFSDATACSPKQAGTNSLRHHTSCMFVYSNKAQVADSAILEVLDLSRDYIEVAREEEDVIQFVMRGAIRDPSFDGSYEVYLYSEDQAEVLASYLVREGITAEDRVEVLPVVEARILDVARPETKSRYVTMTPPEAEVSVCERKKRRQAKDRERSQRRRDAIKASRKADGSYCGRGRPKKTEIARHPTS</sequence>
<feature type="compositionally biased region" description="Basic and acidic residues" evidence="1">
    <location>
        <begin position="465"/>
        <end position="484"/>
    </location>
</feature>
<dbReference type="RefSeq" id="WP_283535649.1">
    <property type="nucleotide sequence ID" value="NZ_CP073633.1"/>
</dbReference>
<dbReference type="GO" id="GO:0004386">
    <property type="term" value="F:helicase activity"/>
    <property type="evidence" value="ECO:0007669"/>
    <property type="project" value="UniProtKB-KW"/>
</dbReference>
<protein>
    <submittedName>
        <fullName evidence="2">DEAD/DEAH box helicase family protein</fullName>
    </submittedName>
</protein>
<proteinExistence type="predicted"/>
<gene>
    <name evidence="2" type="ORF">KEC54_27925</name>
</gene>
<dbReference type="Proteomes" id="UP001223720">
    <property type="component" value="Chromosome"/>
</dbReference>
<keyword evidence="2" id="KW-0547">Nucleotide-binding</keyword>
<name>A0AAX3WEZ2_METEX</name>
<feature type="region of interest" description="Disordered" evidence="1">
    <location>
        <begin position="454"/>
        <end position="504"/>
    </location>
</feature>
<keyword evidence="2" id="KW-0347">Helicase</keyword>
<reference evidence="2" key="1">
    <citation type="journal article" date="2022" name="Biotechnol. Bioprocess Eng.">
        <title>Pan-genome Analysis Reveals Comparative Genomic Features of Central Metabolic Pathways in Methylorubrum extorquens.</title>
        <authorList>
            <person name="Lee G.M."/>
            <person name="Scott-Nevros Z.K."/>
            <person name="Lee S.-M."/>
            <person name="Kim D."/>
        </authorList>
    </citation>
    <scope>NUCLEOTIDE SEQUENCE</scope>
    <source>
        <strain evidence="2">ATCC 55366</strain>
    </source>
</reference>
<evidence type="ECO:0000313" key="2">
    <source>
        <dbReference type="EMBL" id="WHQ70089.1"/>
    </source>
</evidence>
<dbReference type="AlphaFoldDB" id="A0AAX3WEZ2"/>
<dbReference type="EMBL" id="CP073633">
    <property type="protein sequence ID" value="WHQ70089.1"/>
    <property type="molecule type" value="Genomic_DNA"/>
</dbReference>
<keyword evidence="2" id="KW-0067">ATP-binding</keyword>
<evidence type="ECO:0000313" key="3">
    <source>
        <dbReference type="Proteomes" id="UP001223720"/>
    </source>
</evidence>
<keyword evidence="2" id="KW-0378">Hydrolase</keyword>
<accession>A0AAX3WEZ2</accession>
<dbReference type="SUPFAM" id="SSF52540">
    <property type="entry name" value="P-loop containing nucleoside triphosphate hydrolases"/>
    <property type="match status" value="1"/>
</dbReference>
<feature type="compositionally biased region" description="Basic and acidic residues" evidence="1">
    <location>
        <begin position="494"/>
        <end position="504"/>
    </location>
</feature>